<organism evidence="2 3">
    <name type="scientific">Rhizophagus irregularis (strain DAOM 181602 / DAOM 197198 / MUCL 43194)</name>
    <name type="common">Arbuscular mycorrhizal fungus</name>
    <name type="synonym">Glomus intraradices</name>
    <dbReference type="NCBI Taxonomy" id="747089"/>
    <lineage>
        <taxon>Eukaryota</taxon>
        <taxon>Fungi</taxon>
        <taxon>Fungi incertae sedis</taxon>
        <taxon>Mucoromycota</taxon>
        <taxon>Glomeromycotina</taxon>
        <taxon>Glomeromycetes</taxon>
        <taxon>Glomerales</taxon>
        <taxon>Glomeraceae</taxon>
        <taxon>Rhizophagus</taxon>
    </lineage>
</organism>
<evidence type="ECO:0000256" key="1">
    <source>
        <dbReference type="SAM" id="MobiDB-lite"/>
    </source>
</evidence>
<reference evidence="2 3" key="2">
    <citation type="journal article" date="2018" name="New Phytol.">
        <title>High intraspecific genome diversity in the model arbuscular mycorrhizal symbiont Rhizophagus irregularis.</title>
        <authorList>
            <person name="Chen E.C.H."/>
            <person name="Morin E."/>
            <person name="Beaudet D."/>
            <person name="Noel J."/>
            <person name="Yildirir G."/>
            <person name="Ndikumana S."/>
            <person name="Charron P."/>
            <person name="St-Onge C."/>
            <person name="Giorgi J."/>
            <person name="Kruger M."/>
            <person name="Marton T."/>
            <person name="Ropars J."/>
            <person name="Grigoriev I.V."/>
            <person name="Hainaut M."/>
            <person name="Henrissat B."/>
            <person name="Roux C."/>
            <person name="Martin F."/>
            <person name="Corradi N."/>
        </authorList>
    </citation>
    <scope>NUCLEOTIDE SEQUENCE [LARGE SCALE GENOMIC DNA]</scope>
    <source>
        <strain evidence="2 3">DAOM 197198</strain>
    </source>
</reference>
<name>A0A2P4QKJ1_RHIID</name>
<feature type="compositionally biased region" description="Basic and acidic residues" evidence="1">
    <location>
        <begin position="138"/>
        <end position="147"/>
    </location>
</feature>
<gene>
    <name evidence="2" type="ORF">GLOIN_2v1473242</name>
</gene>
<dbReference type="AlphaFoldDB" id="A0A2P4QKJ1"/>
<comment type="caution">
    <text evidence="2">The sequence shown here is derived from an EMBL/GenBank/DDBJ whole genome shotgun (WGS) entry which is preliminary data.</text>
</comment>
<accession>A0A2P4QKJ1</accession>
<dbReference type="VEuPathDB" id="FungiDB:RhiirFUN_022794"/>
<evidence type="ECO:0000313" key="2">
    <source>
        <dbReference type="EMBL" id="POG78140.1"/>
    </source>
</evidence>
<keyword evidence="3" id="KW-1185">Reference proteome</keyword>
<proteinExistence type="predicted"/>
<protein>
    <submittedName>
        <fullName evidence="2">Uncharacterized protein</fullName>
    </submittedName>
</protein>
<sequence>MASSSITNFSKAFNEGDDLDTVVNRALYYEPVSHAFRKYSSFSLTEEDIARTVEKASGDGEYLANLLMEHHEALSTFDASESVEDQPMDIEILEALKTPKHQSKVAAQQEEPITHLSASTTPFTPKGKQKRVSYADMVKQDPKDDVSRPSSPTPSGGKKRKTAPVLKANASQSPSKTTKKQPAATSPKTISTVMTGYVIANKDFTRKITVYDILSTWSQLDTLNHLKAWGQVVAIKFKSQQKYVTVTVSIELNQEATKLWNDGAWTAPLGGLPIRWFPANWDLKQRKEREQFQAVIKGVPASVNTATLYPENHAHSILAPIGCKAFKLIQDWDTRKLITYYESWADLNKVIGKPFSLDEFTGDWMMYFTPNLKQRRRNLQKFYGAFASGLLAHSHIALRGVVDLFSVFFVV</sequence>
<feature type="region of interest" description="Disordered" evidence="1">
    <location>
        <begin position="101"/>
        <end position="187"/>
    </location>
</feature>
<dbReference type="EMBL" id="AUPC02000034">
    <property type="protein sequence ID" value="POG78140.1"/>
    <property type="molecule type" value="Genomic_DNA"/>
</dbReference>
<evidence type="ECO:0000313" key="3">
    <source>
        <dbReference type="Proteomes" id="UP000018888"/>
    </source>
</evidence>
<reference evidence="2 3" key="1">
    <citation type="journal article" date="2013" name="Proc. Natl. Acad. Sci. U.S.A.">
        <title>Genome of an arbuscular mycorrhizal fungus provides insight into the oldest plant symbiosis.</title>
        <authorList>
            <person name="Tisserant E."/>
            <person name="Malbreil M."/>
            <person name="Kuo A."/>
            <person name="Kohler A."/>
            <person name="Symeonidi A."/>
            <person name="Balestrini R."/>
            <person name="Charron P."/>
            <person name="Duensing N."/>
            <person name="Frei Dit Frey N."/>
            <person name="Gianinazzi-Pearson V."/>
            <person name="Gilbert L.B."/>
            <person name="Handa Y."/>
            <person name="Herr J.R."/>
            <person name="Hijri M."/>
            <person name="Koul R."/>
            <person name="Kawaguchi M."/>
            <person name="Krajinski F."/>
            <person name="Lammers P.J."/>
            <person name="Masclaux F.G."/>
            <person name="Murat C."/>
            <person name="Morin E."/>
            <person name="Ndikumana S."/>
            <person name="Pagni M."/>
            <person name="Petitpierre D."/>
            <person name="Requena N."/>
            <person name="Rosikiewicz P."/>
            <person name="Riley R."/>
            <person name="Saito K."/>
            <person name="San Clemente H."/>
            <person name="Shapiro H."/>
            <person name="van Tuinen D."/>
            <person name="Becard G."/>
            <person name="Bonfante P."/>
            <person name="Paszkowski U."/>
            <person name="Shachar-Hill Y.Y."/>
            <person name="Tuskan G.A."/>
            <person name="Young P.W."/>
            <person name="Sanders I.R."/>
            <person name="Henrissat B."/>
            <person name="Rensing S.A."/>
            <person name="Grigoriev I.V."/>
            <person name="Corradi N."/>
            <person name="Roux C."/>
            <person name="Martin F."/>
        </authorList>
    </citation>
    <scope>NUCLEOTIDE SEQUENCE [LARGE SCALE GENOMIC DNA]</scope>
    <source>
        <strain evidence="2 3">DAOM 197198</strain>
    </source>
</reference>
<dbReference type="Proteomes" id="UP000018888">
    <property type="component" value="Unassembled WGS sequence"/>
</dbReference>